<keyword evidence="4" id="KW-1185">Reference proteome</keyword>
<proteinExistence type="predicted"/>
<dbReference type="RefSeq" id="WP_189570933.1">
    <property type="nucleotide sequence ID" value="NZ_BMXI01000012.1"/>
</dbReference>
<reference evidence="3" key="2">
    <citation type="submission" date="2020-09" db="EMBL/GenBank/DDBJ databases">
        <authorList>
            <person name="Sun Q."/>
            <person name="Kim S."/>
        </authorList>
    </citation>
    <scope>NUCLEOTIDE SEQUENCE</scope>
    <source>
        <strain evidence="3">KCTC 12988</strain>
    </source>
</reference>
<dbReference type="InterPro" id="IPR008928">
    <property type="entry name" value="6-hairpin_glycosidase_sf"/>
</dbReference>
<evidence type="ECO:0000313" key="3">
    <source>
        <dbReference type="EMBL" id="GHC59101.1"/>
    </source>
</evidence>
<dbReference type="Pfam" id="PF19291">
    <property type="entry name" value="TREH_N"/>
    <property type="match status" value="1"/>
</dbReference>
<gene>
    <name evidence="3" type="ORF">GCM10007100_27720</name>
</gene>
<dbReference type="InterPro" id="IPR012341">
    <property type="entry name" value="6hp_glycosidase-like_sf"/>
</dbReference>
<evidence type="ECO:0000259" key="1">
    <source>
        <dbReference type="Pfam" id="PF00723"/>
    </source>
</evidence>
<dbReference type="InterPro" id="IPR011613">
    <property type="entry name" value="GH15-like"/>
</dbReference>
<feature type="domain" description="Trehalase-like N-terminal" evidence="2">
    <location>
        <begin position="18"/>
        <end position="158"/>
    </location>
</feature>
<dbReference type="EMBL" id="BMXI01000012">
    <property type="protein sequence ID" value="GHC59101.1"/>
    <property type="molecule type" value="Genomic_DNA"/>
</dbReference>
<dbReference type="SUPFAM" id="SSF48208">
    <property type="entry name" value="Six-hairpin glycosidases"/>
    <property type="match status" value="1"/>
</dbReference>
<comment type="caution">
    <text evidence="3">The sequence shown here is derived from an EMBL/GenBank/DDBJ whole genome shotgun (WGS) entry which is preliminary data.</text>
</comment>
<feature type="domain" description="GH15-like" evidence="1">
    <location>
        <begin position="238"/>
        <end position="602"/>
    </location>
</feature>
<dbReference type="GO" id="GO:0005975">
    <property type="term" value="P:carbohydrate metabolic process"/>
    <property type="evidence" value="ECO:0007669"/>
    <property type="project" value="InterPro"/>
</dbReference>
<dbReference type="Proteomes" id="UP000644507">
    <property type="component" value="Unassembled WGS sequence"/>
</dbReference>
<evidence type="ECO:0000313" key="4">
    <source>
        <dbReference type="Proteomes" id="UP000644507"/>
    </source>
</evidence>
<dbReference type="Gene3D" id="1.50.10.10">
    <property type="match status" value="1"/>
</dbReference>
<dbReference type="PANTHER" id="PTHR31616:SF0">
    <property type="entry name" value="GLUCAN 1,4-ALPHA-GLUCOSIDASE"/>
    <property type="match status" value="1"/>
</dbReference>
<dbReference type="InterPro" id="IPR045582">
    <property type="entry name" value="Trehalase-like_N"/>
</dbReference>
<dbReference type="GO" id="GO:0004553">
    <property type="term" value="F:hydrolase activity, hydrolyzing O-glycosyl compounds"/>
    <property type="evidence" value="ECO:0007669"/>
    <property type="project" value="UniProtKB-ARBA"/>
</dbReference>
<sequence length="616" mass="70424">MIPVLPAGKPGLHDDYHMALIGNGRTCALVDALGSVVFACLPDFDSGTVFASLLDEEKGGRFGIEMVDGQVVSQAYERNTNIFVTRFEGESGAFEVIDFMPRYTWDGRAGTRSDVGSDIVRVIRLSSGRPKVKVNFDPRLEYAQNATKVEPYHAGLKATTEWKTPGGDVYESVYLYTNMDSKAIARSEEIELRDDAYLFLSYHDKVQEPDRDTVELMLQRTRSYWLLWVARTHKTVQYQEEMIRSALLLKLLQYSPTGALVAAATTSLPETIGEERNWDYRFCWIRDASMTVAVLHKIGHPSMASRFIDWMMHTMPTKDDSLQIMYGLRGERDLTEQTLDHLSGYQGSSPVRVGNAAYTQAQHDIYGVMLDVIYQDLLQRQRTPESLDRIWTRVRSVSRIVLHTWQKADKGIWEIRGEKRHFVFSKMLCWVAMDRAIKIAELLGKDEWAEMQRPALAQIHEDIHKRGWNEEKGAFVQAYGADDLDASNLLMAEYGFIEPTHPRFIATVEKSQEELCEDGLMFRYRNQDDFGEPKSAFTVCSFWLVKALVQIKKKAEAREMFEQLLAASNEHKLYGEDLDIETRRHLGNFPQAYCHLALIDCALALSKEEDDEMIQA</sequence>
<accession>A0A918WML6</accession>
<name>A0A918WML6_9BACT</name>
<organism evidence="3 4">
    <name type="scientific">Roseibacillus persicicus</name>
    <dbReference type="NCBI Taxonomy" id="454148"/>
    <lineage>
        <taxon>Bacteria</taxon>
        <taxon>Pseudomonadati</taxon>
        <taxon>Verrucomicrobiota</taxon>
        <taxon>Verrucomicrobiia</taxon>
        <taxon>Verrucomicrobiales</taxon>
        <taxon>Verrucomicrobiaceae</taxon>
        <taxon>Roseibacillus</taxon>
    </lineage>
</organism>
<dbReference type="Pfam" id="PF00723">
    <property type="entry name" value="Glyco_hydro_15"/>
    <property type="match status" value="1"/>
</dbReference>
<keyword evidence="3" id="KW-0378">Hydrolase</keyword>
<dbReference type="AlphaFoldDB" id="A0A918WML6"/>
<evidence type="ECO:0000259" key="2">
    <source>
        <dbReference type="Pfam" id="PF19291"/>
    </source>
</evidence>
<dbReference type="PANTHER" id="PTHR31616">
    <property type="entry name" value="TREHALASE"/>
    <property type="match status" value="1"/>
</dbReference>
<reference evidence="3" key="1">
    <citation type="journal article" date="2014" name="Int. J. Syst. Evol. Microbiol.">
        <title>Complete genome sequence of Corynebacterium casei LMG S-19264T (=DSM 44701T), isolated from a smear-ripened cheese.</title>
        <authorList>
            <consortium name="US DOE Joint Genome Institute (JGI-PGF)"/>
            <person name="Walter F."/>
            <person name="Albersmeier A."/>
            <person name="Kalinowski J."/>
            <person name="Ruckert C."/>
        </authorList>
    </citation>
    <scope>NUCLEOTIDE SEQUENCE</scope>
    <source>
        <strain evidence="3">KCTC 12988</strain>
    </source>
</reference>
<protein>
    <submittedName>
        <fullName evidence="3">Glycosyl hydrolase</fullName>
    </submittedName>
</protein>